<evidence type="ECO:0000313" key="1">
    <source>
        <dbReference type="EMBL" id="KAJ7194653.1"/>
    </source>
</evidence>
<proteinExistence type="predicted"/>
<reference evidence="1" key="1">
    <citation type="submission" date="2023-03" db="EMBL/GenBank/DDBJ databases">
        <title>Massive genome expansion in bonnet fungi (Mycena s.s.) driven by repeated elements and novel gene families across ecological guilds.</title>
        <authorList>
            <consortium name="Lawrence Berkeley National Laboratory"/>
            <person name="Harder C.B."/>
            <person name="Miyauchi S."/>
            <person name="Viragh M."/>
            <person name="Kuo A."/>
            <person name="Thoen E."/>
            <person name="Andreopoulos B."/>
            <person name="Lu D."/>
            <person name="Skrede I."/>
            <person name="Drula E."/>
            <person name="Henrissat B."/>
            <person name="Morin E."/>
            <person name="Kohler A."/>
            <person name="Barry K."/>
            <person name="LaButti K."/>
            <person name="Morin E."/>
            <person name="Salamov A."/>
            <person name="Lipzen A."/>
            <person name="Mereny Z."/>
            <person name="Hegedus B."/>
            <person name="Baldrian P."/>
            <person name="Stursova M."/>
            <person name="Weitz H."/>
            <person name="Taylor A."/>
            <person name="Grigoriev I.V."/>
            <person name="Nagy L.G."/>
            <person name="Martin F."/>
            <person name="Kauserud H."/>
        </authorList>
    </citation>
    <scope>NUCLEOTIDE SEQUENCE</scope>
    <source>
        <strain evidence="1">9144</strain>
    </source>
</reference>
<name>A0AAD6Y1G3_9AGAR</name>
<dbReference type="Proteomes" id="UP001219525">
    <property type="component" value="Unassembled WGS sequence"/>
</dbReference>
<keyword evidence="2" id="KW-1185">Reference proteome</keyword>
<dbReference type="EMBL" id="JARJCW010000096">
    <property type="protein sequence ID" value="KAJ7194653.1"/>
    <property type="molecule type" value="Genomic_DNA"/>
</dbReference>
<comment type="caution">
    <text evidence="1">The sequence shown here is derived from an EMBL/GenBank/DDBJ whole genome shotgun (WGS) entry which is preliminary data.</text>
</comment>
<gene>
    <name evidence="1" type="ORF">GGX14DRAFT_377815</name>
</gene>
<protein>
    <submittedName>
        <fullName evidence="1">Uncharacterized protein</fullName>
    </submittedName>
</protein>
<accession>A0AAD6Y1G3</accession>
<sequence length="108" mass="11679">MITLPTLLAADKLQANKANFPTFKVLIEEHAASKGLSGYLYGTITKPSVVTSTINPVTPTPIYSTVPAPEEWDYRNGVMKSLIITSIVDPIGLGIKRDGTAKECWDSV</sequence>
<dbReference type="AlphaFoldDB" id="A0AAD6Y1G3"/>
<organism evidence="1 2">
    <name type="scientific">Mycena pura</name>
    <dbReference type="NCBI Taxonomy" id="153505"/>
    <lineage>
        <taxon>Eukaryota</taxon>
        <taxon>Fungi</taxon>
        <taxon>Dikarya</taxon>
        <taxon>Basidiomycota</taxon>
        <taxon>Agaricomycotina</taxon>
        <taxon>Agaricomycetes</taxon>
        <taxon>Agaricomycetidae</taxon>
        <taxon>Agaricales</taxon>
        <taxon>Marasmiineae</taxon>
        <taxon>Mycenaceae</taxon>
        <taxon>Mycena</taxon>
    </lineage>
</organism>
<evidence type="ECO:0000313" key="2">
    <source>
        <dbReference type="Proteomes" id="UP001219525"/>
    </source>
</evidence>
<feature type="non-terminal residue" evidence="1">
    <location>
        <position position="108"/>
    </location>
</feature>